<dbReference type="NCBIfam" id="TIGR01297">
    <property type="entry name" value="CDF"/>
    <property type="match status" value="1"/>
</dbReference>
<dbReference type="AlphaFoldDB" id="A0A239PQ34"/>
<dbReference type="InterPro" id="IPR058533">
    <property type="entry name" value="Cation_efflux_TM"/>
</dbReference>
<dbReference type="InterPro" id="IPR027470">
    <property type="entry name" value="Cation_efflux_CTD"/>
</dbReference>
<evidence type="ECO:0000256" key="5">
    <source>
        <dbReference type="ARBA" id="ARBA00022906"/>
    </source>
</evidence>
<feature type="transmembrane region" description="Helical" evidence="10">
    <location>
        <begin position="35"/>
        <end position="54"/>
    </location>
</feature>
<dbReference type="SUPFAM" id="SSF160240">
    <property type="entry name" value="Cation efflux protein cytoplasmic domain-like"/>
    <property type="match status" value="1"/>
</dbReference>
<evidence type="ECO:0000313" key="14">
    <source>
        <dbReference type="Proteomes" id="UP000198346"/>
    </source>
</evidence>
<dbReference type="Pfam" id="PF16916">
    <property type="entry name" value="ZT_dimer"/>
    <property type="match status" value="1"/>
</dbReference>
<evidence type="ECO:0000259" key="11">
    <source>
        <dbReference type="Pfam" id="PF01545"/>
    </source>
</evidence>
<evidence type="ECO:0000256" key="6">
    <source>
        <dbReference type="ARBA" id="ARBA00022989"/>
    </source>
</evidence>
<evidence type="ECO:0000256" key="10">
    <source>
        <dbReference type="SAM" id="Phobius"/>
    </source>
</evidence>
<dbReference type="Pfam" id="PF01545">
    <property type="entry name" value="Cation_efflux"/>
    <property type="match status" value="1"/>
</dbReference>
<dbReference type="PANTHER" id="PTHR11562">
    <property type="entry name" value="CATION EFFLUX PROTEIN/ ZINC TRANSPORTER"/>
    <property type="match status" value="1"/>
</dbReference>
<dbReference type="RefSeq" id="WP_089411756.1">
    <property type="nucleotide sequence ID" value="NZ_FZQA01000002.1"/>
</dbReference>
<dbReference type="GO" id="GO:0005385">
    <property type="term" value="F:zinc ion transmembrane transporter activity"/>
    <property type="evidence" value="ECO:0007669"/>
    <property type="project" value="TreeGrafter"/>
</dbReference>
<comment type="similarity">
    <text evidence="2">Belongs to the cation diffusion facilitator (CDF) transporter (TC 2.A.4) family. SLC30A subfamily.</text>
</comment>
<reference evidence="13 14" key="1">
    <citation type="submission" date="2017-07" db="EMBL/GenBank/DDBJ databases">
        <authorList>
            <person name="Sun Z.S."/>
            <person name="Albrecht U."/>
            <person name="Echele G."/>
            <person name="Lee C.C."/>
        </authorList>
    </citation>
    <scope>NUCLEOTIDE SEQUENCE [LARGE SCALE GENOMIC DNA]</scope>
    <source>
        <strain evidence="13 14">CGMCC 1.12710</strain>
    </source>
</reference>
<feature type="domain" description="Cation efflux protein transmembrane" evidence="11">
    <location>
        <begin position="4"/>
        <end position="195"/>
    </location>
</feature>
<dbReference type="InterPro" id="IPR027469">
    <property type="entry name" value="Cation_efflux_TMD_sf"/>
</dbReference>
<dbReference type="OrthoDB" id="9809646at2"/>
<dbReference type="EMBL" id="FZQA01000002">
    <property type="protein sequence ID" value="SNT72248.1"/>
    <property type="molecule type" value="Genomic_DNA"/>
</dbReference>
<dbReference type="InterPro" id="IPR002524">
    <property type="entry name" value="Cation_efflux"/>
</dbReference>
<keyword evidence="8 10" id="KW-0472">Membrane</keyword>
<dbReference type="PANTHER" id="PTHR11562:SF17">
    <property type="entry name" value="RE54080P-RELATED"/>
    <property type="match status" value="1"/>
</dbReference>
<keyword evidence="7" id="KW-0406">Ion transport</keyword>
<dbReference type="InterPro" id="IPR036837">
    <property type="entry name" value="Cation_efflux_CTD_sf"/>
</dbReference>
<comment type="subcellular location">
    <subcellularLocation>
        <location evidence="1">Membrane</location>
        <topology evidence="1">Multi-pass membrane protein</topology>
    </subcellularLocation>
</comment>
<keyword evidence="5" id="KW-0862">Zinc</keyword>
<gene>
    <name evidence="13" type="ORF">SAMN06297382_1286</name>
</gene>
<keyword evidence="6 10" id="KW-1133">Transmembrane helix</keyword>
<dbReference type="Gene3D" id="1.20.1510.10">
    <property type="entry name" value="Cation efflux protein transmembrane domain"/>
    <property type="match status" value="1"/>
</dbReference>
<dbReference type="Proteomes" id="UP000198346">
    <property type="component" value="Unassembled WGS sequence"/>
</dbReference>
<name>A0A239PQ34_9PROT</name>
<protein>
    <submittedName>
        <fullName evidence="13">Cobalt-zinc-cadmium efflux system protein</fullName>
    </submittedName>
</protein>
<evidence type="ECO:0000256" key="4">
    <source>
        <dbReference type="ARBA" id="ARBA00022692"/>
    </source>
</evidence>
<accession>A0A239PQ34</accession>
<evidence type="ECO:0000256" key="2">
    <source>
        <dbReference type="ARBA" id="ARBA00008873"/>
    </source>
</evidence>
<evidence type="ECO:0000313" key="13">
    <source>
        <dbReference type="EMBL" id="SNT72248.1"/>
    </source>
</evidence>
<feature type="domain" description="Cation efflux protein cytoplasmic" evidence="12">
    <location>
        <begin position="199"/>
        <end position="273"/>
    </location>
</feature>
<dbReference type="InterPro" id="IPR050681">
    <property type="entry name" value="CDF/SLC30A"/>
</dbReference>
<evidence type="ECO:0000259" key="12">
    <source>
        <dbReference type="Pfam" id="PF16916"/>
    </source>
</evidence>
<proteinExistence type="inferred from homology"/>
<evidence type="ECO:0000256" key="9">
    <source>
        <dbReference type="SAM" id="MobiDB-lite"/>
    </source>
</evidence>
<keyword evidence="4 10" id="KW-0812">Transmembrane</keyword>
<keyword evidence="5" id="KW-0864">Zinc transport</keyword>
<keyword evidence="3" id="KW-0813">Transport</keyword>
<evidence type="ECO:0000256" key="3">
    <source>
        <dbReference type="ARBA" id="ARBA00022448"/>
    </source>
</evidence>
<evidence type="ECO:0000256" key="8">
    <source>
        <dbReference type="ARBA" id="ARBA00023136"/>
    </source>
</evidence>
<feature type="transmembrane region" description="Helical" evidence="10">
    <location>
        <begin position="66"/>
        <end position="90"/>
    </location>
</feature>
<dbReference type="SUPFAM" id="SSF161111">
    <property type="entry name" value="Cation efflux protein transmembrane domain-like"/>
    <property type="match status" value="1"/>
</dbReference>
<dbReference type="GO" id="GO:0005886">
    <property type="term" value="C:plasma membrane"/>
    <property type="evidence" value="ECO:0007669"/>
    <property type="project" value="TreeGrafter"/>
</dbReference>
<feature type="compositionally biased region" description="Basic and acidic residues" evidence="9">
    <location>
        <begin position="293"/>
        <end position="305"/>
    </location>
</feature>
<feature type="transmembrane region" description="Helical" evidence="10">
    <location>
        <begin position="170"/>
        <end position="187"/>
    </location>
</feature>
<feature type="region of interest" description="Disordered" evidence="9">
    <location>
        <begin position="286"/>
        <end position="319"/>
    </location>
</feature>
<feature type="transmembrane region" description="Helical" evidence="10">
    <location>
        <begin position="102"/>
        <end position="125"/>
    </location>
</feature>
<sequence length="319" mass="33850">MNRLLAAFAVIVVFMIVETIGGVLAGSLALLADAAHMLTDAVALGLAASAHWFARRPADERLHFGYRRAQVLAAFANGLFLLFLLVWIVIEAVGRLQAPPDVKWGAMLAVALTGLAANGVAFFILNRGHTRDLNVRGALLHVVSDMLGSVAAVIAAVVIATTGWMRIDPILSIMVAALIAYSAYRLIREAGFILLEGAPRHIDVSALQADLKESAPEIVDVHDVRIWQLAPEHARLTLHACVEDPAQGPAALAHIKSYLEERYGIAHSTVQIEVAGTCCPDLAGAPAPQASSRAHEAPAPRRREAGSASTPNAAFVGQK</sequence>
<evidence type="ECO:0000256" key="7">
    <source>
        <dbReference type="ARBA" id="ARBA00023065"/>
    </source>
</evidence>
<organism evidence="13 14">
    <name type="scientific">Amphiplicatus metriothermophilus</name>
    <dbReference type="NCBI Taxonomy" id="1519374"/>
    <lineage>
        <taxon>Bacteria</taxon>
        <taxon>Pseudomonadati</taxon>
        <taxon>Pseudomonadota</taxon>
        <taxon>Alphaproteobacteria</taxon>
        <taxon>Parvularculales</taxon>
        <taxon>Parvularculaceae</taxon>
        <taxon>Amphiplicatus</taxon>
    </lineage>
</organism>
<keyword evidence="14" id="KW-1185">Reference proteome</keyword>
<evidence type="ECO:0000256" key="1">
    <source>
        <dbReference type="ARBA" id="ARBA00004141"/>
    </source>
</evidence>
<feature type="transmembrane region" description="Helical" evidence="10">
    <location>
        <begin position="137"/>
        <end position="164"/>
    </location>
</feature>